<dbReference type="EC" id="1.16.1.9" evidence="3"/>
<dbReference type="Gene3D" id="3.40.50.80">
    <property type="entry name" value="Nucleotide-binding domain of ferredoxin-NADP reductase (FNR) module"/>
    <property type="match status" value="1"/>
</dbReference>
<evidence type="ECO:0000256" key="9">
    <source>
        <dbReference type="ARBA" id="ARBA00023002"/>
    </source>
</evidence>
<keyword evidence="11 13" id="KW-0472">Membrane</keyword>
<feature type="transmembrane region" description="Helical" evidence="13">
    <location>
        <begin position="150"/>
        <end position="170"/>
    </location>
</feature>
<evidence type="ECO:0000256" key="2">
    <source>
        <dbReference type="ARBA" id="ARBA00006278"/>
    </source>
</evidence>
<evidence type="ECO:0000256" key="5">
    <source>
        <dbReference type="ARBA" id="ARBA00022475"/>
    </source>
</evidence>
<evidence type="ECO:0000256" key="13">
    <source>
        <dbReference type="SAM" id="Phobius"/>
    </source>
</evidence>
<dbReference type="GO" id="GO:0006826">
    <property type="term" value="P:iron ion transport"/>
    <property type="evidence" value="ECO:0007669"/>
    <property type="project" value="TreeGrafter"/>
</dbReference>
<evidence type="ECO:0000313" key="15">
    <source>
        <dbReference type="EMBL" id="CUS11179.1"/>
    </source>
</evidence>
<keyword evidence="10" id="KW-0406">Ion transport</keyword>
<comment type="similarity">
    <text evidence="2">Belongs to the ferric reductase (FRE) family.</text>
</comment>
<dbReference type="InterPro" id="IPR013130">
    <property type="entry name" value="Fe3_Rdtase_TM_dom"/>
</dbReference>
<sequence>MAAPTVVKDVLNPALYNNDDIEVQFYQQRKEWPWTRGGVHALAWVLFAGGLVLIFGLLNLRDILLDRRRLGYTLANNNKHRVLSSQRSLFDRMSLHFRAFCYLRSSLTGLATTSLGLGILILAGFLYPLLYVFSQHPYYEREPRFGPPPLAGRSGMMALAMTPFIILLGMKANLISMVTGMGHEKLNVLHRWLGFVCGFFSLVHSVPYIIEPLKNGGWGKLTELFNGNVTYWNGVGALVCMFWLTFGSLNFIRHASFPRAWCYEAFVHLHIILGVGYVGLMFWHCANVLTSWHYLYATCVVWVLHLLYRFIWRTNWFGPRLFSGDQAHFTPLTDDGVKITVPTRMRWQAGQHIFIRIPSISLLDNHPFTVASIMSNDAKDCGYNDLVLVFKPHKGFTRRVFDISRTRPDVSYRAYLDGPYGGLSRKLEAFETVLMVAGGSGITPIVAHLQHLASKIHKGEALTRDIRIIWTVKRFQSLEWFKDEISAAARGLPRNMLLCQYYVTEETAIELPKGPVSATREWPQSPITPTFRQPPQAFLRPPGTSEAEKEFQLQIVEKDVGSSSDDELHEFPFPAARSVTPIPPMGDEVLLEFGRPPLRDGLPPWSETFGRRTCIYVCGPQSMKVDVANAVADMQSDIWACEEREEIYLHSETFGW</sequence>
<comment type="subcellular location">
    <subcellularLocation>
        <location evidence="1">Cell membrane</location>
        <topology evidence="1">Multi-pass membrane protein</topology>
    </subcellularLocation>
</comment>
<keyword evidence="6 13" id="KW-0812">Transmembrane</keyword>
<evidence type="ECO:0000256" key="12">
    <source>
        <dbReference type="ARBA" id="ARBA00048483"/>
    </source>
</evidence>
<feature type="transmembrane region" description="Helical" evidence="13">
    <location>
        <begin position="230"/>
        <end position="249"/>
    </location>
</feature>
<dbReference type="PANTHER" id="PTHR32361">
    <property type="entry name" value="FERRIC/CUPRIC REDUCTASE TRANSMEMBRANE COMPONENT"/>
    <property type="match status" value="1"/>
</dbReference>
<dbReference type="CDD" id="cd06186">
    <property type="entry name" value="NOX_Duox_like_FAD_NADP"/>
    <property type="match status" value="1"/>
</dbReference>
<gene>
    <name evidence="15" type="ORF">GSTUAT00004778001</name>
</gene>
<keyword evidence="16" id="KW-1185">Reference proteome</keyword>
<feature type="transmembrane region" description="Helical" evidence="13">
    <location>
        <begin position="107"/>
        <end position="130"/>
    </location>
</feature>
<dbReference type="SUPFAM" id="SSF52343">
    <property type="entry name" value="Ferredoxin reductase-like, C-terminal NADP-linked domain"/>
    <property type="match status" value="1"/>
</dbReference>
<dbReference type="InterPro" id="IPR039261">
    <property type="entry name" value="FNR_nucleotide-bd"/>
</dbReference>
<proteinExistence type="inferred from homology"/>
<dbReference type="InterPro" id="IPR017927">
    <property type="entry name" value="FAD-bd_FR_type"/>
</dbReference>
<keyword evidence="4" id="KW-0813">Transport</keyword>
<name>A0A292PUF5_9PEZI</name>
<dbReference type="EMBL" id="LN891029">
    <property type="protein sequence ID" value="CUS11179.1"/>
    <property type="molecule type" value="Genomic_DNA"/>
</dbReference>
<dbReference type="SFLD" id="SFLDG01168">
    <property type="entry name" value="Ferric_reductase_subgroup_(FRE"/>
    <property type="match status" value="1"/>
</dbReference>
<evidence type="ECO:0000256" key="3">
    <source>
        <dbReference type="ARBA" id="ARBA00012668"/>
    </source>
</evidence>
<evidence type="ECO:0000256" key="4">
    <source>
        <dbReference type="ARBA" id="ARBA00022448"/>
    </source>
</evidence>
<dbReference type="InterPro" id="IPR013112">
    <property type="entry name" value="FAD-bd_8"/>
</dbReference>
<dbReference type="PROSITE" id="PS51384">
    <property type="entry name" value="FAD_FR"/>
    <property type="match status" value="1"/>
</dbReference>
<dbReference type="SFLD" id="SFLDS00052">
    <property type="entry name" value="Ferric_Reductase_Domain"/>
    <property type="match status" value="1"/>
</dbReference>
<evidence type="ECO:0000259" key="14">
    <source>
        <dbReference type="PROSITE" id="PS51384"/>
    </source>
</evidence>
<protein>
    <recommendedName>
        <fullName evidence="3">ferric-chelate reductase (NADPH)</fullName>
        <ecNumber evidence="3">1.16.1.9</ecNumber>
    </recommendedName>
</protein>
<accession>A0A292PUF5</accession>
<evidence type="ECO:0000256" key="11">
    <source>
        <dbReference type="ARBA" id="ARBA00023136"/>
    </source>
</evidence>
<dbReference type="Proteomes" id="UP001412239">
    <property type="component" value="Unassembled WGS sequence"/>
</dbReference>
<dbReference type="GO" id="GO:0006879">
    <property type="term" value="P:intracellular iron ion homeostasis"/>
    <property type="evidence" value="ECO:0007669"/>
    <property type="project" value="TreeGrafter"/>
</dbReference>
<organism evidence="15 16">
    <name type="scientific">Tuber aestivum</name>
    <name type="common">summer truffle</name>
    <dbReference type="NCBI Taxonomy" id="59557"/>
    <lineage>
        <taxon>Eukaryota</taxon>
        <taxon>Fungi</taxon>
        <taxon>Dikarya</taxon>
        <taxon>Ascomycota</taxon>
        <taxon>Pezizomycotina</taxon>
        <taxon>Pezizomycetes</taxon>
        <taxon>Pezizales</taxon>
        <taxon>Tuberaceae</taxon>
        <taxon>Tuber</taxon>
    </lineage>
</organism>
<feature type="transmembrane region" description="Helical" evidence="13">
    <location>
        <begin position="41"/>
        <end position="60"/>
    </location>
</feature>
<dbReference type="InterPro" id="IPR013121">
    <property type="entry name" value="Fe_red_NAD-bd_6"/>
</dbReference>
<dbReference type="GO" id="GO:0052851">
    <property type="term" value="F:ferric-chelate reductase (NADPH) activity"/>
    <property type="evidence" value="ECO:0007669"/>
    <property type="project" value="UniProtKB-EC"/>
</dbReference>
<dbReference type="Pfam" id="PF08030">
    <property type="entry name" value="NAD_binding_6"/>
    <property type="match status" value="1"/>
</dbReference>
<dbReference type="GO" id="GO:0005886">
    <property type="term" value="C:plasma membrane"/>
    <property type="evidence" value="ECO:0007669"/>
    <property type="project" value="UniProtKB-SubCell"/>
</dbReference>
<evidence type="ECO:0000256" key="8">
    <source>
        <dbReference type="ARBA" id="ARBA00022989"/>
    </source>
</evidence>
<comment type="catalytic activity">
    <reaction evidence="12">
        <text>2 a Fe(II)-siderophore + NADP(+) + H(+) = 2 a Fe(III)-siderophore + NADPH</text>
        <dbReference type="Rhea" id="RHEA:28795"/>
        <dbReference type="Rhea" id="RHEA-COMP:11342"/>
        <dbReference type="Rhea" id="RHEA-COMP:11344"/>
        <dbReference type="ChEBI" id="CHEBI:15378"/>
        <dbReference type="ChEBI" id="CHEBI:29033"/>
        <dbReference type="ChEBI" id="CHEBI:29034"/>
        <dbReference type="ChEBI" id="CHEBI:57783"/>
        <dbReference type="ChEBI" id="CHEBI:58349"/>
        <dbReference type="EC" id="1.16.1.9"/>
    </reaction>
</comment>
<dbReference type="Pfam" id="PF01794">
    <property type="entry name" value="Ferric_reduct"/>
    <property type="match status" value="1"/>
</dbReference>
<evidence type="ECO:0000256" key="1">
    <source>
        <dbReference type="ARBA" id="ARBA00004651"/>
    </source>
</evidence>
<evidence type="ECO:0000313" key="16">
    <source>
        <dbReference type="Proteomes" id="UP001412239"/>
    </source>
</evidence>
<evidence type="ECO:0000256" key="7">
    <source>
        <dbReference type="ARBA" id="ARBA00022982"/>
    </source>
</evidence>
<reference evidence="15" key="1">
    <citation type="submission" date="2015-10" db="EMBL/GenBank/DDBJ databases">
        <authorList>
            <person name="Regsiter A."/>
            <person name="william w."/>
        </authorList>
    </citation>
    <scope>NUCLEOTIDE SEQUENCE</scope>
    <source>
        <strain evidence="15">Montdore</strain>
    </source>
</reference>
<dbReference type="AlphaFoldDB" id="A0A292PUF5"/>
<keyword evidence="8 13" id="KW-1133">Transmembrane helix</keyword>
<feature type="transmembrane region" description="Helical" evidence="13">
    <location>
        <begin position="294"/>
        <end position="312"/>
    </location>
</feature>
<dbReference type="InterPro" id="IPR017938">
    <property type="entry name" value="Riboflavin_synthase-like_b-brl"/>
</dbReference>
<dbReference type="GO" id="GO:0015677">
    <property type="term" value="P:copper ion import"/>
    <property type="evidence" value="ECO:0007669"/>
    <property type="project" value="TreeGrafter"/>
</dbReference>
<evidence type="ECO:0000256" key="10">
    <source>
        <dbReference type="ARBA" id="ARBA00023065"/>
    </source>
</evidence>
<keyword evidence="7" id="KW-0249">Electron transport</keyword>
<dbReference type="SUPFAM" id="SSF63380">
    <property type="entry name" value="Riboflavin synthase domain-like"/>
    <property type="match status" value="1"/>
</dbReference>
<dbReference type="PANTHER" id="PTHR32361:SF23">
    <property type="entry name" value="FERRIC-CHELATE REDUCTASE"/>
    <property type="match status" value="1"/>
</dbReference>
<dbReference type="InterPro" id="IPR051410">
    <property type="entry name" value="Ferric/Cupric_Reductase"/>
</dbReference>
<keyword evidence="9" id="KW-0560">Oxidoreductase</keyword>
<feature type="transmembrane region" description="Helical" evidence="13">
    <location>
        <begin position="261"/>
        <end position="282"/>
    </location>
</feature>
<dbReference type="Pfam" id="PF08022">
    <property type="entry name" value="FAD_binding_8"/>
    <property type="match status" value="1"/>
</dbReference>
<feature type="transmembrane region" description="Helical" evidence="13">
    <location>
        <begin position="191"/>
        <end position="210"/>
    </location>
</feature>
<evidence type="ECO:0000256" key="6">
    <source>
        <dbReference type="ARBA" id="ARBA00022692"/>
    </source>
</evidence>
<keyword evidence="5" id="KW-1003">Cell membrane</keyword>
<feature type="domain" description="FAD-binding FR-type" evidence="14">
    <location>
        <begin position="319"/>
        <end position="426"/>
    </location>
</feature>